<dbReference type="InterPro" id="IPR000718">
    <property type="entry name" value="Peptidase_M13"/>
</dbReference>
<evidence type="ECO:0000313" key="10">
    <source>
        <dbReference type="EMBL" id="CAX74957.1"/>
    </source>
</evidence>
<evidence type="ECO:0000256" key="2">
    <source>
        <dbReference type="ARBA" id="ARBA00022670"/>
    </source>
</evidence>
<evidence type="ECO:0000256" key="5">
    <source>
        <dbReference type="ARBA" id="ARBA00022833"/>
    </source>
</evidence>
<sequence length="635" mass="72886">MNRKTGAIVTGASFGTVVMMFLTAYFLVNNEQYACSDFYKYSCRQWEEEHPLSNEIESMNTFDEVVTNVNNYFMSIISDDTYSNHDSHLQAARTFYKSCLQTRTLQAMHSTYSHLIEVQFGKWDLMPSTSQNPNVPNIDDMDLTDLYLPMIRHLGSSPLFSLNIDPKTRSIDISPGFLSTDLNTDEAQSKERENEFYKTASELGILELNKKEIDDAFKLTKRLSTDSSPSEELKIPVTLNELNSICPFIQWGPLLKEILREAEYEEYEGLPITIKGKIQLQKRCKQQDLEMRRQRRTFQTMVIMNFILEASKNMLLLSTSYSQTDLATQCIDRLQNVFPWTLEKYFVPSHVNETHKKTLTDMFGEIMQTASKSISETTWVDGTEKLYVLDKIQKVELFALYTNLDDSKKKEEISAIYKCQMEVGNYYSNELCVLKAQRLDQLRSNLFAFDVSLSSQPSFLPLAHYISMTKLIHINAGIMQPPFFSEEDDIWSRFGSMGNTLGHEITHAIDSIGIYYDANGNFQNAGFYQTLSNRIYMQAQCFRSQYAAYGIKTDKIAKHAVVNELLADNFGLKTSFNRFCEHFRPEVVDAYFENSEYVLGSDRVNGAVSNSKEFADAFSCPPDSPMNPQIKCSVW</sequence>
<dbReference type="InterPro" id="IPR042089">
    <property type="entry name" value="Peptidase_M13_dom_2"/>
</dbReference>
<evidence type="ECO:0000256" key="3">
    <source>
        <dbReference type="ARBA" id="ARBA00022723"/>
    </source>
</evidence>
<proteinExistence type="evidence at transcript level"/>
<evidence type="ECO:0000259" key="9">
    <source>
        <dbReference type="Pfam" id="PF05649"/>
    </source>
</evidence>
<keyword evidence="4" id="KW-0378">Hydrolase</keyword>
<dbReference type="InterPro" id="IPR008753">
    <property type="entry name" value="Peptidase_M13_N"/>
</dbReference>
<keyword evidence="2" id="KW-0645">Protease</keyword>
<dbReference type="AlphaFoldDB" id="C1LJS9"/>
<evidence type="ECO:0000259" key="8">
    <source>
        <dbReference type="Pfam" id="PF01431"/>
    </source>
</evidence>
<feature type="domain" description="Peptidase M13 N-terminal" evidence="9">
    <location>
        <begin position="35"/>
        <end position="398"/>
    </location>
</feature>
<feature type="transmembrane region" description="Helical" evidence="7">
    <location>
        <begin position="7"/>
        <end position="28"/>
    </location>
</feature>
<keyword evidence="3" id="KW-0479">Metal-binding</keyword>
<dbReference type="PANTHER" id="PTHR11733">
    <property type="entry name" value="ZINC METALLOPROTEASE FAMILY M13 NEPRILYSIN-RELATED"/>
    <property type="match status" value="1"/>
</dbReference>
<dbReference type="GO" id="GO:0005886">
    <property type="term" value="C:plasma membrane"/>
    <property type="evidence" value="ECO:0007669"/>
    <property type="project" value="TreeGrafter"/>
</dbReference>
<dbReference type="CDD" id="cd08662">
    <property type="entry name" value="M13"/>
    <property type="match status" value="1"/>
</dbReference>
<dbReference type="GO" id="GO:0004222">
    <property type="term" value="F:metalloendopeptidase activity"/>
    <property type="evidence" value="ECO:0007669"/>
    <property type="project" value="InterPro"/>
</dbReference>
<dbReference type="SUPFAM" id="SSF55486">
    <property type="entry name" value="Metalloproteases ('zincins'), catalytic domain"/>
    <property type="match status" value="1"/>
</dbReference>
<keyword evidence="6" id="KW-0482">Metalloprotease</keyword>
<keyword evidence="5" id="KW-0862">Zinc</keyword>
<comment type="cofactor">
    <cofactor evidence="1">
        <name>Zn(2+)</name>
        <dbReference type="ChEBI" id="CHEBI:29105"/>
    </cofactor>
</comment>
<dbReference type="GO" id="GO:0016485">
    <property type="term" value="P:protein processing"/>
    <property type="evidence" value="ECO:0007669"/>
    <property type="project" value="TreeGrafter"/>
</dbReference>
<dbReference type="EMBL" id="FN319230">
    <property type="protein sequence ID" value="CAX74958.1"/>
    <property type="molecule type" value="mRNA"/>
</dbReference>
<dbReference type="Pfam" id="PF05649">
    <property type="entry name" value="Peptidase_M13_N"/>
    <property type="match status" value="1"/>
</dbReference>
<keyword evidence="7" id="KW-0812">Transmembrane</keyword>
<dbReference type="EMBL" id="FN319229">
    <property type="protein sequence ID" value="CAX74957.1"/>
    <property type="molecule type" value="mRNA"/>
</dbReference>
<evidence type="ECO:0000256" key="6">
    <source>
        <dbReference type="ARBA" id="ARBA00023049"/>
    </source>
</evidence>
<name>C1LJS9_SCHJA</name>
<keyword evidence="7" id="KW-0472">Membrane</keyword>
<dbReference type="PROSITE" id="PS51885">
    <property type="entry name" value="NEPRILYSIN"/>
    <property type="match status" value="1"/>
</dbReference>
<feature type="domain" description="Peptidase M13 C-terminal" evidence="8">
    <location>
        <begin position="463"/>
        <end position="582"/>
    </location>
</feature>
<evidence type="ECO:0000256" key="7">
    <source>
        <dbReference type="SAM" id="Phobius"/>
    </source>
</evidence>
<protein>
    <submittedName>
        <fullName evidence="10">Endothelin-converting enzyme</fullName>
    </submittedName>
</protein>
<dbReference type="Gene3D" id="3.40.390.10">
    <property type="entry name" value="Collagenase (Catalytic Domain)"/>
    <property type="match status" value="2"/>
</dbReference>
<evidence type="ECO:0000256" key="4">
    <source>
        <dbReference type="ARBA" id="ARBA00022801"/>
    </source>
</evidence>
<dbReference type="GO" id="GO:0046872">
    <property type="term" value="F:metal ion binding"/>
    <property type="evidence" value="ECO:0007669"/>
    <property type="project" value="UniProtKB-KW"/>
</dbReference>
<reference evidence="10" key="2">
    <citation type="submission" date="2009-03" db="EMBL/GenBank/DDBJ databases">
        <authorList>
            <person name="Gang L."/>
        </authorList>
    </citation>
    <scope>NUCLEOTIDE SEQUENCE</scope>
    <source>
        <strain evidence="10">Anhui</strain>
    </source>
</reference>
<dbReference type="Pfam" id="PF01431">
    <property type="entry name" value="Peptidase_M13"/>
    <property type="match status" value="1"/>
</dbReference>
<dbReference type="Gene3D" id="1.10.1380.10">
    <property type="entry name" value="Neutral endopeptidase , domain2"/>
    <property type="match status" value="1"/>
</dbReference>
<dbReference type="PANTHER" id="PTHR11733:SF241">
    <property type="entry name" value="GH26575P-RELATED"/>
    <property type="match status" value="1"/>
</dbReference>
<organism evidence="10">
    <name type="scientific">Schistosoma japonicum</name>
    <name type="common">Blood fluke</name>
    <dbReference type="NCBI Taxonomy" id="6182"/>
    <lineage>
        <taxon>Eukaryota</taxon>
        <taxon>Metazoa</taxon>
        <taxon>Spiralia</taxon>
        <taxon>Lophotrochozoa</taxon>
        <taxon>Platyhelminthes</taxon>
        <taxon>Trematoda</taxon>
        <taxon>Digenea</taxon>
        <taxon>Strigeidida</taxon>
        <taxon>Schistosomatoidea</taxon>
        <taxon>Schistosomatidae</taxon>
        <taxon>Schistosoma</taxon>
    </lineage>
</organism>
<keyword evidence="7" id="KW-1133">Transmembrane helix</keyword>
<dbReference type="InterPro" id="IPR018497">
    <property type="entry name" value="Peptidase_M13_C"/>
</dbReference>
<dbReference type="InterPro" id="IPR024079">
    <property type="entry name" value="MetalloPept_cat_dom_sf"/>
</dbReference>
<dbReference type="PRINTS" id="PR00786">
    <property type="entry name" value="NEPRILYSIN"/>
</dbReference>
<evidence type="ECO:0000256" key="1">
    <source>
        <dbReference type="ARBA" id="ARBA00001947"/>
    </source>
</evidence>
<accession>C1LJS9</accession>
<reference evidence="10" key="1">
    <citation type="journal article" date="2009" name="Nature">
        <title>The Schistosoma japonicum genome reveals features of host-parasite interplay.</title>
        <authorList>
            <person name="Liu F."/>
            <person name="Zhou Y."/>
            <person name="Wang Z.Q."/>
            <person name="Lu G."/>
            <person name="Zheng H."/>
            <person name="Brindley P.J."/>
            <person name="McManus D.P."/>
            <person name="Blair D."/>
            <person name="Zhang Q.H."/>
            <person name="Zhong Y."/>
            <person name="Wang S."/>
            <person name="Han Z.G."/>
            <person name="Chen Z."/>
        </authorList>
    </citation>
    <scope>NUCLEOTIDE SEQUENCE</scope>
    <source>
        <strain evidence="10">Anhui</strain>
    </source>
</reference>